<reference evidence="1 2" key="1">
    <citation type="submission" date="2013-07" db="EMBL/GenBank/DDBJ databases">
        <title>The Genome Sequence of Kwoniella mangroviensis CBS10435.</title>
        <authorList>
            <consortium name="The Broad Institute Genome Sequencing Platform"/>
            <person name="Cuomo C."/>
            <person name="Litvintseva A."/>
            <person name="Chen Y."/>
            <person name="Heitman J."/>
            <person name="Sun S."/>
            <person name="Springer D."/>
            <person name="Dromer F."/>
            <person name="Young S.K."/>
            <person name="Zeng Q."/>
            <person name="Gargeya S."/>
            <person name="Fitzgerald M."/>
            <person name="Abouelleil A."/>
            <person name="Alvarado L."/>
            <person name="Berlin A.M."/>
            <person name="Chapman S.B."/>
            <person name="Dewar J."/>
            <person name="Goldberg J."/>
            <person name="Griggs A."/>
            <person name="Gujja S."/>
            <person name="Hansen M."/>
            <person name="Howarth C."/>
            <person name="Imamovic A."/>
            <person name="Larimer J."/>
            <person name="McCowan C."/>
            <person name="Murphy C."/>
            <person name="Pearson M."/>
            <person name="Priest M."/>
            <person name="Roberts A."/>
            <person name="Saif S."/>
            <person name="Shea T."/>
            <person name="Sykes S."/>
            <person name="Wortman J."/>
            <person name="Nusbaum C."/>
            <person name="Birren B."/>
        </authorList>
    </citation>
    <scope>NUCLEOTIDE SEQUENCE [LARGE SCALE GENOMIC DNA]</scope>
    <source>
        <strain evidence="1 2">CBS 10435</strain>
    </source>
</reference>
<evidence type="ECO:0000313" key="1">
    <source>
        <dbReference type="EMBL" id="OCF59965.1"/>
    </source>
</evidence>
<sequence>MFLDKDESAVISDDITVKGTEITEIPSTFEELKELNWAQITRYMETNPKTKAYRALRNEIAREVDKVMISRHSHSYRGIYHIAESKKDTFISAWTEALVGQFKEELTAMQRCLSSKSIWPELKDPMRKYYKDQVDSMIKSMTSGQVQVPNTAVFNFDTNEGNFVVKTRVTGFESMEQIARHILDYQKTWAEAAKHVACRDSSEVLAAPVVTDKGLTPQ</sequence>
<gene>
    <name evidence="1" type="ORF">L486_02638</name>
</gene>
<protein>
    <submittedName>
        <fullName evidence="1">Uncharacterized protein</fullName>
    </submittedName>
</protein>
<proteinExistence type="predicted"/>
<organism evidence="1 2">
    <name type="scientific">Kwoniella mangroviensis CBS 10435</name>
    <dbReference type="NCBI Taxonomy" id="1331196"/>
    <lineage>
        <taxon>Eukaryota</taxon>
        <taxon>Fungi</taxon>
        <taxon>Dikarya</taxon>
        <taxon>Basidiomycota</taxon>
        <taxon>Agaricomycotina</taxon>
        <taxon>Tremellomycetes</taxon>
        <taxon>Tremellales</taxon>
        <taxon>Cryptococcaceae</taxon>
        <taxon>Kwoniella</taxon>
    </lineage>
</organism>
<dbReference type="AlphaFoldDB" id="A0A1B9IWQ7"/>
<keyword evidence="2" id="KW-1185">Reference proteome</keyword>
<accession>A0A1B9IWQ7</accession>
<dbReference type="EMBL" id="KI669460">
    <property type="protein sequence ID" value="OCF59965.1"/>
    <property type="molecule type" value="Genomic_DNA"/>
</dbReference>
<name>A0A1B9IWQ7_9TREE</name>
<dbReference type="Proteomes" id="UP000092583">
    <property type="component" value="Unassembled WGS sequence"/>
</dbReference>
<reference evidence="2" key="2">
    <citation type="submission" date="2013-12" db="EMBL/GenBank/DDBJ databases">
        <title>Evolution of pathogenesis and genome organization in the Tremellales.</title>
        <authorList>
            <person name="Cuomo C."/>
            <person name="Litvintseva A."/>
            <person name="Heitman J."/>
            <person name="Chen Y."/>
            <person name="Sun S."/>
            <person name="Springer D."/>
            <person name="Dromer F."/>
            <person name="Young S."/>
            <person name="Zeng Q."/>
            <person name="Chapman S."/>
            <person name="Gujja S."/>
            <person name="Saif S."/>
            <person name="Birren B."/>
        </authorList>
    </citation>
    <scope>NUCLEOTIDE SEQUENCE [LARGE SCALE GENOMIC DNA]</scope>
    <source>
        <strain evidence="2">CBS 10435</strain>
    </source>
</reference>
<evidence type="ECO:0000313" key="2">
    <source>
        <dbReference type="Proteomes" id="UP000092583"/>
    </source>
</evidence>